<evidence type="ECO:0000313" key="2">
    <source>
        <dbReference type="EMBL" id="TFZ39581.1"/>
    </source>
</evidence>
<evidence type="ECO:0000313" key="3">
    <source>
        <dbReference type="Proteomes" id="UP000298381"/>
    </source>
</evidence>
<comment type="similarity">
    <text evidence="1">Belongs to the asp23 family.</text>
</comment>
<protein>
    <submittedName>
        <fullName evidence="2">Asp23/Gls24 family envelope stress response protein</fullName>
    </submittedName>
</protein>
<dbReference type="PANTHER" id="PTHR34297">
    <property type="entry name" value="HYPOTHETICAL CYTOSOLIC PROTEIN-RELATED"/>
    <property type="match status" value="1"/>
</dbReference>
<accession>A0A4Z0D1F8</accession>
<proteinExistence type="inferred from homology"/>
<dbReference type="PANTHER" id="PTHR34297:SF2">
    <property type="entry name" value="ASP23_GLS24 FAMILY ENVELOPE STRESS RESPONSE PROTEIN"/>
    <property type="match status" value="1"/>
</dbReference>
<reference evidence="2 3" key="1">
    <citation type="submission" date="2019-03" db="EMBL/GenBank/DDBJ databases">
        <title>Draft genome sequence data and analysis of a Fermenting Bacterium, Soehngenia longevitae strain 1933PT, isolated from petroleum reservoir in Azerbaijan.</title>
        <authorList>
            <person name="Grouzdev D.S."/>
            <person name="Bidzhieva S.K."/>
            <person name="Sokolova D.S."/>
            <person name="Tourova T.P."/>
            <person name="Poltaraus A.B."/>
            <person name="Nazina T.N."/>
        </authorList>
    </citation>
    <scope>NUCLEOTIDE SEQUENCE [LARGE SCALE GENOMIC DNA]</scope>
    <source>
        <strain evidence="2 3">1933P</strain>
    </source>
</reference>
<sequence length="120" mass="13733">MPFIIKNEIGSIFIEDTVIQEIVGMAVIESYGVVDKASKDSFEEIFSYFGFDPSYKGIKITINNNNVDVDIYLILEYGIKIPAVCQNIIERVKYNLKFYTDISIDDVNIFVQGIRTEMDL</sequence>
<dbReference type="Pfam" id="PF03780">
    <property type="entry name" value="Asp23"/>
    <property type="match status" value="1"/>
</dbReference>
<evidence type="ECO:0000256" key="1">
    <source>
        <dbReference type="ARBA" id="ARBA00005721"/>
    </source>
</evidence>
<keyword evidence="3" id="KW-1185">Reference proteome</keyword>
<dbReference type="RefSeq" id="WP_135271545.1">
    <property type="nucleotide sequence ID" value="NZ_SRIB01000011.1"/>
</dbReference>
<dbReference type="AlphaFoldDB" id="A0A4Z0D1F8"/>
<dbReference type="InterPro" id="IPR005531">
    <property type="entry name" value="Asp23"/>
</dbReference>
<name>A0A4Z0D1F8_9FIRM</name>
<gene>
    <name evidence="2" type="ORF">E4100_08125</name>
</gene>
<dbReference type="Proteomes" id="UP000298381">
    <property type="component" value="Unassembled WGS sequence"/>
</dbReference>
<dbReference type="OrthoDB" id="9791482at2"/>
<comment type="caution">
    <text evidence="2">The sequence shown here is derived from an EMBL/GenBank/DDBJ whole genome shotgun (WGS) entry which is preliminary data.</text>
</comment>
<dbReference type="EMBL" id="SRIB01000011">
    <property type="protein sequence ID" value="TFZ39581.1"/>
    <property type="molecule type" value="Genomic_DNA"/>
</dbReference>
<organism evidence="2 3">
    <name type="scientific">Soehngenia longivitae</name>
    <dbReference type="NCBI Taxonomy" id="2562294"/>
    <lineage>
        <taxon>Bacteria</taxon>
        <taxon>Bacillati</taxon>
        <taxon>Bacillota</taxon>
        <taxon>Tissierellia</taxon>
        <taxon>Tissierellales</taxon>
        <taxon>Tissierellaceae</taxon>
        <taxon>Soehngenia</taxon>
    </lineage>
</organism>